<gene>
    <name evidence="2" type="ORF">METZ01_LOCUS413399</name>
</gene>
<dbReference type="AlphaFoldDB" id="A0A382WQ74"/>
<organism evidence="2">
    <name type="scientific">marine metagenome</name>
    <dbReference type="NCBI Taxonomy" id="408172"/>
    <lineage>
        <taxon>unclassified sequences</taxon>
        <taxon>metagenomes</taxon>
        <taxon>ecological metagenomes</taxon>
    </lineage>
</organism>
<proteinExistence type="predicted"/>
<feature type="compositionally biased region" description="Basic and acidic residues" evidence="1">
    <location>
        <begin position="13"/>
        <end position="23"/>
    </location>
</feature>
<evidence type="ECO:0000313" key="2">
    <source>
        <dbReference type="EMBL" id="SVD60545.1"/>
    </source>
</evidence>
<reference evidence="2" key="1">
    <citation type="submission" date="2018-05" db="EMBL/GenBank/DDBJ databases">
        <authorList>
            <person name="Lanie J.A."/>
            <person name="Ng W.-L."/>
            <person name="Kazmierczak K.M."/>
            <person name="Andrzejewski T.M."/>
            <person name="Davidsen T.M."/>
            <person name="Wayne K.J."/>
            <person name="Tettelin H."/>
            <person name="Glass J.I."/>
            <person name="Rusch D."/>
            <person name="Podicherti R."/>
            <person name="Tsui H.-C.T."/>
            <person name="Winkler M.E."/>
        </authorList>
    </citation>
    <scope>NUCLEOTIDE SEQUENCE</scope>
</reference>
<sequence>MVSKGNNNRKKSIKTEKPKEKAEVPVANVVETITQTVVSVLKPDLDNKIETINQSIQQIGESLKNQLQNEIKDIRSQIPQPQTQPSDEQRAEILSQSEPPLEQQQQSPSIYGIPMDLIARAVLAYITPKPADNSAMMNTFQQAQIRKGMAEMSFDDWFMKQLKQKIAKEYLHMDIPKEVAAADEEYMKPLRSVGVNAIKREEMDKMHKQQSNMHQERDEEHE</sequence>
<name>A0A382WQ74_9ZZZZ</name>
<accession>A0A382WQ74</accession>
<feature type="region of interest" description="Disordered" evidence="1">
    <location>
        <begin position="200"/>
        <end position="222"/>
    </location>
</feature>
<protein>
    <submittedName>
        <fullName evidence="2">Uncharacterized protein</fullName>
    </submittedName>
</protein>
<feature type="region of interest" description="Disordered" evidence="1">
    <location>
        <begin position="1"/>
        <end position="25"/>
    </location>
</feature>
<dbReference type="EMBL" id="UINC01161388">
    <property type="protein sequence ID" value="SVD60545.1"/>
    <property type="molecule type" value="Genomic_DNA"/>
</dbReference>
<evidence type="ECO:0000256" key="1">
    <source>
        <dbReference type="SAM" id="MobiDB-lite"/>
    </source>
</evidence>